<evidence type="ECO:0000256" key="2">
    <source>
        <dbReference type="ARBA" id="ARBA00023163"/>
    </source>
</evidence>
<dbReference type="PROSITE" id="PS51843">
    <property type="entry name" value="NR_LBD"/>
    <property type="match status" value="1"/>
</dbReference>
<keyword evidence="3" id="KW-0675">Receptor</keyword>
<dbReference type="InterPro" id="IPR000536">
    <property type="entry name" value="Nucl_hrmn_rcpt_lig-bd"/>
</dbReference>
<sequence>MCWSYLLPPTPIPSQAASGSAALATNDPGLSALSSAAVRNDRNKKKKEPSKQECTESYEMTAELDDLTEKIRKAHQETFPSLCQLGKYTTNSSADHRVRLDLGLWDKFSELATKCIIKIVEFAKRLPGFTGLTIADQITLLKAACLDILVCGLSPPSGAPKPFSATLWLQGPGGVRPIPARPLQAPAPVPVSSSREALEVAGACPAWGSVCWASGGGGGQPPGMRHNVGK</sequence>
<dbReference type="GO" id="GO:0048384">
    <property type="term" value="P:retinoic acid receptor signaling pathway"/>
    <property type="evidence" value="ECO:0007669"/>
    <property type="project" value="InterPro"/>
</dbReference>
<evidence type="ECO:0000256" key="3">
    <source>
        <dbReference type="ARBA" id="ARBA00023170"/>
    </source>
</evidence>
<dbReference type="Proteomes" id="UP000308365">
    <property type="component" value="Unassembled WGS sequence"/>
</dbReference>
<evidence type="ECO:0000256" key="4">
    <source>
        <dbReference type="ARBA" id="ARBA00023242"/>
    </source>
</evidence>
<dbReference type="GO" id="GO:0005634">
    <property type="term" value="C:nucleus"/>
    <property type="evidence" value="ECO:0007669"/>
    <property type="project" value="InterPro"/>
</dbReference>
<dbReference type="GO" id="GO:0000978">
    <property type="term" value="F:RNA polymerase II cis-regulatory region sequence-specific DNA binding"/>
    <property type="evidence" value="ECO:0007669"/>
    <property type="project" value="TreeGrafter"/>
</dbReference>
<reference evidence="7" key="1">
    <citation type="journal article" date="2019" name="IScience">
        <title>Narwhal Genome Reveals Long-Term Low Genetic Diversity despite Current Large Abundance Size.</title>
        <authorList>
            <person name="Westbury M.V."/>
            <person name="Petersen B."/>
            <person name="Garde E."/>
            <person name="Heide-Jorgensen M.P."/>
            <person name="Lorenzen E.D."/>
        </authorList>
    </citation>
    <scope>NUCLEOTIDE SEQUENCE [LARGE SCALE GENOMIC DNA]</scope>
</reference>
<accession>A0A4U1FFB8</accession>
<dbReference type="InterPro" id="IPR003078">
    <property type="entry name" value="Retinoic_acid_rcpt"/>
</dbReference>
<dbReference type="GO" id="GO:0004879">
    <property type="term" value="F:nuclear receptor activity"/>
    <property type="evidence" value="ECO:0007669"/>
    <property type="project" value="InterPro"/>
</dbReference>
<evidence type="ECO:0000313" key="7">
    <source>
        <dbReference type="Proteomes" id="UP000308365"/>
    </source>
</evidence>
<gene>
    <name evidence="6" type="ORF">EI555_003701</name>
</gene>
<dbReference type="PRINTS" id="PR01292">
    <property type="entry name" value="RETNOICACIDR"/>
</dbReference>
<feature type="non-terminal residue" evidence="6">
    <location>
        <position position="230"/>
    </location>
</feature>
<comment type="caution">
    <text evidence="6">The sequence shown here is derived from an EMBL/GenBank/DDBJ whole genome shotgun (WGS) entry which is preliminary data.</text>
</comment>
<organism evidence="6 7">
    <name type="scientific">Monodon monoceros</name>
    <name type="common">Narwhal</name>
    <name type="synonym">Ceratodon monodon</name>
    <dbReference type="NCBI Taxonomy" id="40151"/>
    <lineage>
        <taxon>Eukaryota</taxon>
        <taxon>Metazoa</taxon>
        <taxon>Chordata</taxon>
        <taxon>Craniata</taxon>
        <taxon>Vertebrata</taxon>
        <taxon>Euteleostomi</taxon>
        <taxon>Mammalia</taxon>
        <taxon>Eutheria</taxon>
        <taxon>Laurasiatheria</taxon>
        <taxon>Artiodactyla</taxon>
        <taxon>Whippomorpha</taxon>
        <taxon>Cetacea</taxon>
        <taxon>Odontoceti</taxon>
        <taxon>Monodontidae</taxon>
        <taxon>Monodon</taxon>
    </lineage>
</organism>
<keyword evidence="2" id="KW-0804">Transcription</keyword>
<dbReference type="PRINTS" id="PR00398">
    <property type="entry name" value="STRDHORMONER"/>
</dbReference>
<dbReference type="GO" id="GO:0071376">
    <property type="term" value="P:cellular response to corticotropin-releasing hormone stimulus"/>
    <property type="evidence" value="ECO:0007669"/>
    <property type="project" value="TreeGrafter"/>
</dbReference>
<keyword evidence="1" id="KW-0805">Transcription regulation</keyword>
<dbReference type="SUPFAM" id="SSF48508">
    <property type="entry name" value="Nuclear receptor ligand-binding domain"/>
    <property type="match status" value="1"/>
</dbReference>
<dbReference type="Gene3D" id="1.10.565.10">
    <property type="entry name" value="Retinoid X Receptor"/>
    <property type="match status" value="1"/>
</dbReference>
<dbReference type="AlphaFoldDB" id="A0A4U1FFB8"/>
<keyword evidence="4" id="KW-0539">Nucleus</keyword>
<dbReference type="EMBL" id="RWIC01000176">
    <property type="protein sequence ID" value="TKC48127.1"/>
    <property type="molecule type" value="Genomic_DNA"/>
</dbReference>
<dbReference type="InterPro" id="IPR035500">
    <property type="entry name" value="NHR-like_dom_sf"/>
</dbReference>
<name>A0A4U1FFB8_MONMO</name>
<evidence type="ECO:0000313" key="6">
    <source>
        <dbReference type="EMBL" id="TKC48127.1"/>
    </source>
</evidence>
<dbReference type="GO" id="GO:0005667">
    <property type="term" value="C:transcription regulator complex"/>
    <property type="evidence" value="ECO:0007669"/>
    <property type="project" value="TreeGrafter"/>
</dbReference>
<dbReference type="GO" id="GO:0035259">
    <property type="term" value="F:nuclear glucocorticoid receptor binding"/>
    <property type="evidence" value="ECO:0007669"/>
    <property type="project" value="TreeGrafter"/>
</dbReference>
<dbReference type="Pfam" id="PF00104">
    <property type="entry name" value="Hormone_recep"/>
    <property type="match status" value="1"/>
</dbReference>
<dbReference type="InterPro" id="IPR001723">
    <property type="entry name" value="Nuclear_hrmn_rcpt"/>
</dbReference>
<protein>
    <recommendedName>
        <fullName evidence="5">NR LBD domain-containing protein</fullName>
    </recommendedName>
</protein>
<dbReference type="PANTHER" id="PTHR24085:SF5">
    <property type="entry name" value="RETINOIC ACID RECEPTOR BETA"/>
    <property type="match status" value="1"/>
</dbReference>
<dbReference type="PANTHER" id="PTHR24085">
    <property type="entry name" value="NUCLEAR HORMONE RECEPTOR"/>
    <property type="match status" value="1"/>
</dbReference>
<feature type="domain" description="NR LBD" evidence="5">
    <location>
        <begin position="63"/>
        <end position="230"/>
    </location>
</feature>
<evidence type="ECO:0000259" key="5">
    <source>
        <dbReference type="PROSITE" id="PS51843"/>
    </source>
</evidence>
<evidence type="ECO:0000256" key="1">
    <source>
        <dbReference type="ARBA" id="ARBA00023015"/>
    </source>
</evidence>
<proteinExistence type="predicted"/>